<dbReference type="InterPro" id="IPR029787">
    <property type="entry name" value="Nucleotide_cyclase"/>
</dbReference>
<gene>
    <name evidence="4" type="ORF">DMO24_05640</name>
</gene>
<dbReference type="PANTHER" id="PTHR43081">
    <property type="entry name" value="ADENYLATE CYCLASE, TERMINAL-DIFFERENTIATION SPECIFIC-RELATED"/>
    <property type="match status" value="1"/>
</dbReference>
<keyword evidence="5" id="KW-1185">Reference proteome</keyword>
<evidence type="ECO:0000256" key="2">
    <source>
        <dbReference type="SAM" id="MobiDB-lite"/>
    </source>
</evidence>
<proteinExistence type="inferred from homology"/>
<comment type="caution">
    <text evidence="4">The sequence shown here is derived from an EMBL/GenBank/DDBJ whole genome shotgun (WGS) entry which is preliminary data.</text>
</comment>
<evidence type="ECO:0000313" key="4">
    <source>
        <dbReference type="EMBL" id="PZA22327.1"/>
    </source>
</evidence>
<feature type="region of interest" description="Disordered" evidence="2">
    <location>
        <begin position="20"/>
        <end position="62"/>
    </location>
</feature>
<dbReference type="Gene3D" id="3.30.70.1230">
    <property type="entry name" value="Nucleotide cyclase"/>
    <property type="match status" value="1"/>
</dbReference>
<organism evidence="4 5">
    <name type="scientific">Modestobacter versicolor</name>
    <dbReference type="NCBI Taxonomy" id="429133"/>
    <lineage>
        <taxon>Bacteria</taxon>
        <taxon>Bacillati</taxon>
        <taxon>Actinomycetota</taxon>
        <taxon>Actinomycetes</taxon>
        <taxon>Geodermatophilales</taxon>
        <taxon>Geodermatophilaceae</taxon>
        <taxon>Modestobacter</taxon>
    </lineage>
</organism>
<dbReference type="InterPro" id="IPR001054">
    <property type="entry name" value="A/G_cyclase"/>
</dbReference>
<feature type="domain" description="Guanylate cyclase" evidence="3">
    <location>
        <begin position="107"/>
        <end position="241"/>
    </location>
</feature>
<feature type="compositionally biased region" description="Basic and acidic residues" evidence="2">
    <location>
        <begin position="21"/>
        <end position="31"/>
    </location>
</feature>
<evidence type="ECO:0000259" key="3">
    <source>
        <dbReference type="PROSITE" id="PS50125"/>
    </source>
</evidence>
<dbReference type="Proteomes" id="UP000247602">
    <property type="component" value="Unassembled WGS sequence"/>
</dbReference>
<accession>A0A323VC48</accession>
<evidence type="ECO:0000313" key="5">
    <source>
        <dbReference type="Proteomes" id="UP000247602"/>
    </source>
</evidence>
<evidence type="ECO:0000256" key="1">
    <source>
        <dbReference type="ARBA" id="ARBA00005381"/>
    </source>
</evidence>
<reference evidence="4 5" key="1">
    <citation type="submission" date="2018-06" db="EMBL/GenBank/DDBJ databases">
        <title>Draft genome sequence of Modestobacter versicolor CP153-2.</title>
        <authorList>
            <person name="Gundlapally S.R."/>
        </authorList>
    </citation>
    <scope>NUCLEOTIDE SEQUENCE [LARGE SCALE GENOMIC DNA]</scope>
    <source>
        <strain evidence="4 5">CP153-2</strain>
    </source>
</reference>
<dbReference type="SUPFAM" id="SSF55073">
    <property type="entry name" value="Nucleotide cyclase"/>
    <property type="match status" value="1"/>
</dbReference>
<dbReference type="GO" id="GO:0004016">
    <property type="term" value="F:adenylate cyclase activity"/>
    <property type="evidence" value="ECO:0007669"/>
    <property type="project" value="UniProtKB-ARBA"/>
</dbReference>
<dbReference type="GO" id="GO:0035556">
    <property type="term" value="P:intracellular signal transduction"/>
    <property type="evidence" value="ECO:0007669"/>
    <property type="project" value="InterPro"/>
</dbReference>
<feature type="compositionally biased region" description="Low complexity" evidence="2">
    <location>
        <begin position="34"/>
        <end position="44"/>
    </location>
</feature>
<dbReference type="InterPro" id="IPR050697">
    <property type="entry name" value="Adenylyl/Guanylyl_Cyclase_3/4"/>
</dbReference>
<sequence length="304" mass="33007">MFDQVGGLIVRCCFFQTARSPDPKSDGEKGSRWSAAAPASVVPSTYSPEWPGSPGTDGRGEWPMGMDDELLITIVGQLGQKYTVRTGRAVPTDETITSSQAMELDATYLYADLADSSGLAQKVDPLDAARVMRAYVNIAVKIIRRGDGHIRSFDGDRVMGIFVGDNKETRAGRAALALNHYVNVMSAWVPDKLPSVKAAGWQLKHGVGIDTGKALIIRAGIRNNADIVSIGRAPNVAAKLSDIRDGHALHATEEAYTPMNWDVSYLEALGSNGPYTEMWPHRETITVGGRKINVRGSSWRWGYS</sequence>
<dbReference type="AlphaFoldDB" id="A0A323VC48"/>
<dbReference type="PROSITE" id="PS50125">
    <property type="entry name" value="GUANYLATE_CYCLASE_2"/>
    <property type="match status" value="1"/>
</dbReference>
<comment type="similarity">
    <text evidence="1">Belongs to the adenylyl cyclase class-3 family.</text>
</comment>
<dbReference type="EMBL" id="QKNV01000037">
    <property type="protein sequence ID" value="PZA22327.1"/>
    <property type="molecule type" value="Genomic_DNA"/>
</dbReference>
<name>A0A323VC48_9ACTN</name>
<protein>
    <submittedName>
        <fullName evidence="4">Adenylate/guanylate cyclase domain-containing protein</fullName>
    </submittedName>
</protein>
<dbReference type="GO" id="GO:0009190">
    <property type="term" value="P:cyclic nucleotide biosynthetic process"/>
    <property type="evidence" value="ECO:0007669"/>
    <property type="project" value="InterPro"/>
</dbReference>
<dbReference type="PANTHER" id="PTHR43081:SF1">
    <property type="entry name" value="ADENYLATE CYCLASE, TERMINAL-DIFFERENTIATION SPECIFIC"/>
    <property type="match status" value="1"/>
</dbReference>
<dbReference type="OrthoDB" id="9807521at2"/>